<dbReference type="EMBL" id="LR797057">
    <property type="protein sequence ID" value="CAB4184135.1"/>
    <property type="molecule type" value="Genomic_DNA"/>
</dbReference>
<dbReference type="SUPFAM" id="SSF52540">
    <property type="entry name" value="P-loop containing nucleoside triphosphate hydrolases"/>
    <property type="match status" value="1"/>
</dbReference>
<dbReference type="EMBL" id="LR798393">
    <property type="protein sequence ID" value="CAB5228807.1"/>
    <property type="molecule type" value="Genomic_DNA"/>
</dbReference>
<dbReference type="InterPro" id="IPR027417">
    <property type="entry name" value="P-loop_NTPase"/>
</dbReference>
<dbReference type="GO" id="GO:0005524">
    <property type="term" value="F:ATP binding"/>
    <property type="evidence" value="ECO:0007669"/>
    <property type="project" value="InterPro"/>
</dbReference>
<organism evidence="2">
    <name type="scientific">uncultured Caudovirales phage</name>
    <dbReference type="NCBI Taxonomy" id="2100421"/>
    <lineage>
        <taxon>Viruses</taxon>
        <taxon>Duplodnaviria</taxon>
        <taxon>Heunggongvirae</taxon>
        <taxon>Uroviricota</taxon>
        <taxon>Caudoviricetes</taxon>
        <taxon>Peduoviridae</taxon>
        <taxon>Maltschvirus</taxon>
        <taxon>Maltschvirus maltsch</taxon>
    </lineage>
</organism>
<evidence type="ECO:0000313" key="3">
    <source>
        <dbReference type="EMBL" id="CAB4184135.1"/>
    </source>
</evidence>
<evidence type="ECO:0000313" key="5">
    <source>
        <dbReference type="EMBL" id="CAB5228807.1"/>
    </source>
</evidence>
<gene>
    <name evidence="3" type="ORF">UFOVP1099_37</name>
    <name evidence="4" type="ORF">UFOVP1460_42</name>
    <name evidence="5" type="ORF">UFOVP1548_39</name>
    <name evidence="2" type="ORF">UFOVP582_17</name>
</gene>
<evidence type="ECO:0000313" key="2">
    <source>
        <dbReference type="EMBL" id="CAB4151453.1"/>
    </source>
</evidence>
<dbReference type="InterPro" id="IPR011704">
    <property type="entry name" value="ATPase_dyneun-rel_AAA"/>
</dbReference>
<dbReference type="Gene3D" id="3.40.50.300">
    <property type="entry name" value="P-loop containing nucleotide triphosphate hydrolases"/>
    <property type="match status" value="1"/>
</dbReference>
<dbReference type="EMBL" id="LR797403">
    <property type="protein sequence ID" value="CAB4214520.1"/>
    <property type="molecule type" value="Genomic_DNA"/>
</dbReference>
<evidence type="ECO:0000313" key="4">
    <source>
        <dbReference type="EMBL" id="CAB4214520.1"/>
    </source>
</evidence>
<reference evidence="2" key="1">
    <citation type="submission" date="2020-04" db="EMBL/GenBank/DDBJ databases">
        <authorList>
            <person name="Chiriac C."/>
            <person name="Salcher M."/>
            <person name="Ghai R."/>
            <person name="Kavagutti S V."/>
        </authorList>
    </citation>
    <scope>NUCLEOTIDE SEQUENCE</scope>
</reference>
<accession>A0A6J5N2E0</accession>
<proteinExistence type="predicted"/>
<dbReference type="Pfam" id="PF07728">
    <property type="entry name" value="AAA_5"/>
    <property type="match status" value="1"/>
</dbReference>
<protein>
    <submittedName>
        <fullName evidence="2">ATPase-like protein</fullName>
    </submittedName>
</protein>
<dbReference type="EMBL" id="LR796571">
    <property type="protein sequence ID" value="CAB4151453.1"/>
    <property type="molecule type" value="Genomic_DNA"/>
</dbReference>
<dbReference type="CDD" id="cd00009">
    <property type="entry name" value="AAA"/>
    <property type="match status" value="1"/>
</dbReference>
<name>A0A6J5N2E0_9CAUD</name>
<evidence type="ECO:0000259" key="1">
    <source>
        <dbReference type="Pfam" id="PF07728"/>
    </source>
</evidence>
<dbReference type="GO" id="GO:0016887">
    <property type="term" value="F:ATP hydrolysis activity"/>
    <property type="evidence" value="ECO:0007669"/>
    <property type="project" value="InterPro"/>
</dbReference>
<feature type="domain" description="ATPase dynein-related AAA" evidence="1">
    <location>
        <begin position="198"/>
        <end position="308"/>
    </location>
</feature>
<sequence length="431" mass="46107">MASKAREIVGINRANKTADVKRYDGGSYPIEFYKLDRNTLIKVCKMLGHSFVGRTPLSYTQYELKKIADGICDGNPVVPDVPAVVSTPIQVGISGRVEKAVADVIADALRGLTPASGSNVDEAQVVTMVNQAVGNAITVHVAETQKSIDALTRVIHESMPTVTQITLSGGDIKTITDRTHHMFPQVMKVIDAGMNAWLTGGAGVGKTTIAEQVAKALDLEYSPESFCGQSSKSEMKGYKDGHGLYQSTEFRQRFEGGGVYLLDEVDGANPNILLALNSALSNGIMGFPDKTVKKHPKFIAIACANTYGNGATAEYVGRQVIDGSTTDRFVKLDIPIDEDMESGIVNDISVDNYAGRQWVGFVRQARTNVTSYGLKVIISPRASIHGAKLLNAGFTFQQCVPMTFGSGVKPETLAKVMQGITIPSGGAVLAK</sequence>